<feature type="compositionally biased region" description="Basic and acidic residues" evidence="1">
    <location>
        <begin position="471"/>
        <end position="490"/>
    </location>
</feature>
<dbReference type="PROSITE" id="PS50229">
    <property type="entry name" value="WH1"/>
    <property type="match status" value="1"/>
</dbReference>
<feature type="domain" description="WH1" evidence="3">
    <location>
        <begin position="5"/>
        <end position="122"/>
    </location>
</feature>
<organism evidence="4 5">
    <name type="scientific">Dreissena polymorpha</name>
    <name type="common">Zebra mussel</name>
    <name type="synonym">Mytilus polymorpha</name>
    <dbReference type="NCBI Taxonomy" id="45954"/>
    <lineage>
        <taxon>Eukaryota</taxon>
        <taxon>Metazoa</taxon>
        <taxon>Spiralia</taxon>
        <taxon>Lophotrochozoa</taxon>
        <taxon>Mollusca</taxon>
        <taxon>Bivalvia</taxon>
        <taxon>Autobranchia</taxon>
        <taxon>Heteroconchia</taxon>
        <taxon>Euheterodonta</taxon>
        <taxon>Imparidentia</taxon>
        <taxon>Neoheterodontei</taxon>
        <taxon>Myida</taxon>
        <taxon>Dreissenoidea</taxon>
        <taxon>Dreissenidae</taxon>
        <taxon>Dreissena</taxon>
    </lineage>
</organism>
<protein>
    <recommendedName>
        <fullName evidence="6">PH domain-containing protein</fullName>
    </recommendedName>
</protein>
<feature type="compositionally biased region" description="Polar residues" evidence="1">
    <location>
        <begin position="505"/>
        <end position="517"/>
    </location>
</feature>
<dbReference type="Proteomes" id="UP000828390">
    <property type="component" value="Unassembled WGS sequence"/>
</dbReference>
<evidence type="ECO:0000313" key="5">
    <source>
        <dbReference type="Proteomes" id="UP000828390"/>
    </source>
</evidence>
<feature type="region of interest" description="Disordered" evidence="1">
    <location>
        <begin position="126"/>
        <end position="158"/>
    </location>
</feature>
<evidence type="ECO:0000259" key="3">
    <source>
        <dbReference type="PROSITE" id="PS50229"/>
    </source>
</evidence>
<dbReference type="InterPro" id="IPR000697">
    <property type="entry name" value="WH1/EVH1_dom"/>
</dbReference>
<reference evidence="4" key="1">
    <citation type="journal article" date="2019" name="bioRxiv">
        <title>The Genome of the Zebra Mussel, Dreissena polymorpha: A Resource for Invasive Species Research.</title>
        <authorList>
            <person name="McCartney M.A."/>
            <person name="Auch B."/>
            <person name="Kono T."/>
            <person name="Mallez S."/>
            <person name="Zhang Y."/>
            <person name="Obille A."/>
            <person name="Becker A."/>
            <person name="Abrahante J.E."/>
            <person name="Garbe J."/>
            <person name="Badalamenti J.P."/>
            <person name="Herman A."/>
            <person name="Mangelson H."/>
            <person name="Liachko I."/>
            <person name="Sullivan S."/>
            <person name="Sone E.D."/>
            <person name="Koren S."/>
            <person name="Silverstein K.A.T."/>
            <person name="Beckman K.B."/>
            <person name="Gohl D.M."/>
        </authorList>
    </citation>
    <scope>NUCLEOTIDE SEQUENCE</scope>
    <source>
        <strain evidence="4">Duluth1</strain>
        <tissue evidence="4">Whole animal</tissue>
    </source>
</reference>
<accession>A0A9D4HUI9</accession>
<feature type="compositionally biased region" description="Pro residues" evidence="1">
    <location>
        <begin position="366"/>
        <end position="375"/>
    </location>
</feature>
<feature type="compositionally biased region" description="Polar residues" evidence="1">
    <location>
        <begin position="193"/>
        <end position="218"/>
    </location>
</feature>
<sequence length="748" mass="81805">MLHKVKETLTVYFVRLWAEIFAVKGSGDFMQWKRVSEDVVPINITCIEDTPKTVFQVTAYNKHVEKIFDIKIVQPGTILCPATDSFVHWRDQGNGSEWGLNFTTPADAKRFRDCCSVTTQKYVRKASSANSLRLSPPKGKGKAESSPNSPIHDTQRAVSSPYDLNTVEPCECITPSGDHDLYNKSDKAATIPRAQSNSGSKSQPRSILKSSTMSSSVTYDRDSSEPQCGNVGANSSEHYHGTRSASAGPLSGEGVLFDSGTRQSAFGSFRRPTSKTAENICVETAFIGRVDDPRNIEAENGRKSVTIATQHTENEYEVTSPVENENENHSTGVTVHKDCIRILAPQPQRLLPDSPRGSRHSESPEWPSPPEPLTPQTPLTPTYHLEFDSDSIKRMLENLPISPDAISMTGSMHENDQGFHDDSRGNCKVSEKLSSGNENSECCGAEEMFSGEYKGHCGGNVNQSKCVNKASDCDRGSRDGVRDSFGRDSNPDSGIGGMTGDGTVSVLSGGSPNQSGLDLSRTELKGGSTGASSHGSNSSHMSQSDLISQFADGQFLAAEMSDEDAGSNDSIHTVTEAESQFSYAKQHGAIRKAGWLVVKNWLVQKKRKLELAPRRTWKKYWVCLKGTVILFYDGDMDNVTLDDNVPRHMLVIEGGISQGVPEHPKRDFIFSLSTSFGDAYLFQASSQTELDSWVCAIHSACAGSFARQHGKENIVRLLRSELHKLETNIDIVRAYSGFYGKTGLYSCA</sequence>
<dbReference type="InterPro" id="IPR043537">
    <property type="entry name" value="Tiam1/Tiam2/Sif"/>
</dbReference>
<feature type="domain" description="PH" evidence="2">
    <location>
        <begin position="589"/>
        <end position="702"/>
    </location>
</feature>
<feature type="compositionally biased region" description="Low complexity" evidence="1">
    <location>
        <begin position="530"/>
        <end position="543"/>
    </location>
</feature>
<proteinExistence type="predicted"/>
<dbReference type="PROSITE" id="PS50003">
    <property type="entry name" value="PH_DOMAIN"/>
    <property type="match status" value="1"/>
</dbReference>
<dbReference type="EMBL" id="JAIWYP010000011">
    <property type="protein sequence ID" value="KAH3735625.1"/>
    <property type="molecule type" value="Genomic_DNA"/>
</dbReference>
<feature type="region of interest" description="Disordered" evidence="1">
    <location>
        <begin position="471"/>
        <end position="543"/>
    </location>
</feature>
<dbReference type="AlphaFoldDB" id="A0A9D4HUI9"/>
<dbReference type="InterPro" id="IPR001849">
    <property type="entry name" value="PH_domain"/>
</dbReference>
<evidence type="ECO:0000259" key="2">
    <source>
        <dbReference type="PROSITE" id="PS50003"/>
    </source>
</evidence>
<reference evidence="4" key="2">
    <citation type="submission" date="2020-11" db="EMBL/GenBank/DDBJ databases">
        <authorList>
            <person name="McCartney M.A."/>
            <person name="Auch B."/>
            <person name="Kono T."/>
            <person name="Mallez S."/>
            <person name="Becker A."/>
            <person name="Gohl D.M."/>
            <person name="Silverstein K.A.T."/>
            <person name="Koren S."/>
            <person name="Bechman K.B."/>
            <person name="Herman A."/>
            <person name="Abrahante J.E."/>
            <person name="Garbe J."/>
        </authorList>
    </citation>
    <scope>NUCLEOTIDE SEQUENCE</scope>
    <source>
        <strain evidence="4">Duluth1</strain>
        <tissue evidence="4">Whole animal</tissue>
    </source>
</reference>
<dbReference type="PANTHER" id="PTHR46001:SF3">
    <property type="entry name" value="PROTEIN STILL LIFE, ISOFORM SIF TYPE 1"/>
    <property type="match status" value="1"/>
</dbReference>
<keyword evidence="5" id="KW-1185">Reference proteome</keyword>
<evidence type="ECO:0000313" key="4">
    <source>
        <dbReference type="EMBL" id="KAH3735625.1"/>
    </source>
</evidence>
<feature type="region of interest" description="Disordered" evidence="1">
    <location>
        <begin position="190"/>
        <end position="248"/>
    </location>
</feature>
<gene>
    <name evidence="4" type="ORF">DPMN_042160</name>
</gene>
<dbReference type="InterPro" id="IPR011993">
    <property type="entry name" value="PH-like_dom_sf"/>
</dbReference>
<dbReference type="SMART" id="SM00461">
    <property type="entry name" value="WH1"/>
    <property type="match status" value="1"/>
</dbReference>
<feature type="compositionally biased region" description="Polar residues" evidence="1">
    <location>
        <begin position="145"/>
        <end position="158"/>
    </location>
</feature>
<feature type="region of interest" description="Disordered" evidence="1">
    <location>
        <begin position="345"/>
        <end position="378"/>
    </location>
</feature>
<comment type="caution">
    <text evidence="4">The sequence shown here is derived from an EMBL/GenBank/DDBJ whole genome shotgun (WGS) entry which is preliminary data.</text>
</comment>
<dbReference type="SMART" id="SM00233">
    <property type="entry name" value="PH"/>
    <property type="match status" value="1"/>
</dbReference>
<dbReference type="SUPFAM" id="SSF50729">
    <property type="entry name" value="PH domain-like"/>
    <property type="match status" value="2"/>
</dbReference>
<evidence type="ECO:0000256" key="1">
    <source>
        <dbReference type="SAM" id="MobiDB-lite"/>
    </source>
</evidence>
<name>A0A9D4HUI9_DREPO</name>
<dbReference type="PANTHER" id="PTHR46001">
    <property type="entry name" value="TIAM (MAMMALIAN TUMOR INVASION AND METASTASIS FACTOR) HOMOLOG"/>
    <property type="match status" value="1"/>
</dbReference>
<dbReference type="GO" id="GO:0007264">
    <property type="term" value="P:small GTPase-mediated signal transduction"/>
    <property type="evidence" value="ECO:0007669"/>
    <property type="project" value="InterPro"/>
</dbReference>
<evidence type="ECO:0008006" key="6">
    <source>
        <dbReference type="Google" id="ProtNLM"/>
    </source>
</evidence>
<dbReference type="GO" id="GO:0005085">
    <property type="term" value="F:guanyl-nucleotide exchange factor activity"/>
    <property type="evidence" value="ECO:0007669"/>
    <property type="project" value="InterPro"/>
</dbReference>
<dbReference type="Gene3D" id="2.30.29.30">
    <property type="entry name" value="Pleckstrin-homology domain (PH domain)/Phosphotyrosine-binding domain (PTB)"/>
    <property type="match status" value="2"/>
</dbReference>
<dbReference type="Pfam" id="PF00169">
    <property type="entry name" value="PH"/>
    <property type="match status" value="1"/>
</dbReference>